<accession>A0ABR0JR91</accession>
<keyword evidence="3" id="KW-0560">Oxidoreductase</keyword>
<evidence type="ECO:0000256" key="1">
    <source>
        <dbReference type="ARBA" id="ARBA00006484"/>
    </source>
</evidence>
<name>A0ABR0JR91_9EURO</name>
<sequence>MAPDWSMRSLSFLNGSPQHPDLTLWTADSGGWEHTADLSNAMHLQGYRDYDTKSMLRILERLQKLGQDLTFDGVLSDSQPLHLHFEHELNTLNHTPEHIILHTDSNMATLTHPEFDSATEAITVAQAFAPSIKGRTILITGVNRLGIGYTTAEAFASESPRLLILAGRSPAKVQECIDALSQKYPDVEYRLLQVDLSSQESVRNAASTVLSREDVPTIDLVINNAGVMCLPERTLSPDGIEMHLATNHIGHFLLTNLIMPKLIAAAKDKAPGTVRIINVSSVGTCTSPFRASDPNFTKSNAELPDNEKGALAMLKAAGLPAEEDKTYLPMIAYGHSKTCNILHAVGLDKRLYEKYGIVSVALYPGDMRSELIRHTDQEWLAKAMAAREAQGHRIKTLEEGSSTTLVAALDPKLDKPGNGYFVTNCQVGTQPPAPKYAVDEAEADKLWETSEELVGEKFAW</sequence>
<dbReference type="EMBL" id="JAVRRF010000001">
    <property type="protein sequence ID" value="KAK5068481.1"/>
    <property type="molecule type" value="Genomic_DNA"/>
</dbReference>
<dbReference type="SUPFAM" id="SSF51735">
    <property type="entry name" value="NAD(P)-binding Rossmann-fold domains"/>
    <property type="match status" value="1"/>
</dbReference>
<reference evidence="4 5" key="1">
    <citation type="submission" date="2023-08" db="EMBL/GenBank/DDBJ databases">
        <title>Black Yeasts Isolated from many extreme environments.</title>
        <authorList>
            <person name="Coleine C."/>
            <person name="Stajich J.E."/>
            <person name="Selbmann L."/>
        </authorList>
    </citation>
    <scope>NUCLEOTIDE SEQUENCE [LARGE SCALE GENOMIC DNA]</scope>
    <source>
        <strain evidence="4 5">CCFEE 6328</strain>
    </source>
</reference>
<comment type="caution">
    <text evidence="4">The sequence shown here is derived from an EMBL/GenBank/DDBJ whole genome shotgun (WGS) entry which is preliminary data.</text>
</comment>
<proteinExistence type="inferred from homology"/>
<dbReference type="Gene3D" id="3.40.50.720">
    <property type="entry name" value="NAD(P)-binding Rossmann-like Domain"/>
    <property type="match status" value="1"/>
</dbReference>
<evidence type="ECO:0000313" key="5">
    <source>
        <dbReference type="Proteomes" id="UP001345691"/>
    </source>
</evidence>
<dbReference type="PANTHER" id="PTHR24320:SF283">
    <property type="entry name" value="RETINOL DEHYDROGENASE 11"/>
    <property type="match status" value="1"/>
</dbReference>
<comment type="similarity">
    <text evidence="1">Belongs to the short-chain dehydrogenases/reductases (SDR) family.</text>
</comment>
<organism evidence="4 5">
    <name type="scientific">Exophiala sideris</name>
    <dbReference type="NCBI Taxonomy" id="1016849"/>
    <lineage>
        <taxon>Eukaryota</taxon>
        <taxon>Fungi</taxon>
        <taxon>Dikarya</taxon>
        <taxon>Ascomycota</taxon>
        <taxon>Pezizomycotina</taxon>
        <taxon>Eurotiomycetes</taxon>
        <taxon>Chaetothyriomycetidae</taxon>
        <taxon>Chaetothyriales</taxon>
        <taxon>Herpotrichiellaceae</taxon>
        <taxon>Exophiala</taxon>
    </lineage>
</organism>
<evidence type="ECO:0000256" key="3">
    <source>
        <dbReference type="ARBA" id="ARBA00023002"/>
    </source>
</evidence>
<protein>
    <recommendedName>
        <fullName evidence="6">Short-chain dehydrogenase</fullName>
    </recommendedName>
</protein>
<dbReference type="Pfam" id="PF00106">
    <property type="entry name" value="adh_short"/>
    <property type="match status" value="1"/>
</dbReference>
<evidence type="ECO:0000313" key="4">
    <source>
        <dbReference type="EMBL" id="KAK5068481.1"/>
    </source>
</evidence>
<gene>
    <name evidence="4" type="ORF">LTR69_000601</name>
</gene>
<dbReference type="InterPro" id="IPR002347">
    <property type="entry name" value="SDR_fam"/>
</dbReference>
<dbReference type="InterPro" id="IPR036291">
    <property type="entry name" value="NAD(P)-bd_dom_sf"/>
</dbReference>
<dbReference type="Proteomes" id="UP001345691">
    <property type="component" value="Unassembled WGS sequence"/>
</dbReference>
<keyword evidence="5" id="KW-1185">Reference proteome</keyword>
<evidence type="ECO:0008006" key="6">
    <source>
        <dbReference type="Google" id="ProtNLM"/>
    </source>
</evidence>
<evidence type="ECO:0000256" key="2">
    <source>
        <dbReference type="ARBA" id="ARBA00022857"/>
    </source>
</evidence>
<keyword evidence="2" id="KW-0521">NADP</keyword>
<dbReference type="PANTHER" id="PTHR24320">
    <property type="entry name" value="RETINOL DEHYDROGENASE"/>
    <property type="match status" value="1"/>
</dbReference>